<dbReference type="EMBL" id="JAPQKI010000011">
    <property type="protein sequence ID" value="KAJ5083091.1"/>
    <property type="molecule type" value="Genomic_DNA"/>
</dbReference>
<dbReference type="Gene3D" id="3.30.9.10">
    <property type="entry name" value="D-Amino Acid Oxidase, subunit A, domain 2"/>
    <property type="match status" value="1"/>
</dbReference>
<accession>A0A9W9EJQ2</accession>
<proteinExistence type="predicted"/>
<evidence type="ECO:0000313" key="2">
    <source>
        <dbReference type="EMBL" id="KAJ5083091.1"/>
    </source>
</evidence>
<dbReference type="RefSeq" id="XP_056469613.1">
    <property type="nucleotide sequence ID" value="XM_056624625.1"/>
</dbReference>
<comment type="caution">
    <text evidence="2">The sequence shown here is derived from an EMBL/GenBank/DDBJ whole genome shotgun (WGS) entry which is preliminary data.</text>
</comment>
<dbReference type="AlphaFoldDB" id="A0A9W9EJQ2"/>
<dbReference type="Gene3D" id="3.50.50.60">
    <property type="entry name" value="FAD/NAD(P)-binding domain"/>
    <property type="match status" value="1"/>
</dbReference>
<name>A0A9W9EJQ2_9EURO</name>
<feature type="domain" description="FAD dependent oxidoreductase" evidence="1">
    <location>
        <begin position="51"/>
        <end position="428"/>
    </location>
</feature>
<protein>
    <recommendedName>
        <fullName evidence="1">FAD dependent oxidoreductase domain-containing protein</fullName>
    </recommendedName>
</protein>
<sequence>MPISCPDETTASNDSSATCFPVQNATESFWQTQQHPLSDHRSTPELPAHSDIVIVGAGYAGVSTAYHLSRDLGEAPSITILEARAVCSGATGRNGGHLRPDFYGHIPTYIERAGPRAGAEIAEFEIANLRALKRFIERENINCDFTLTRSIDVWCNEEAARKAKGIYDSMVAHDFNYMDDVVFYTGSEVDGICGVKGAVACASFTAGTMWPFKFIMHLVEKLVKSKQVNLQTHTPVLSVNPDRAGGFLVETPRGQVHANKVIYANNAYVAGVLPEYRRNIVPCKGICCRITTADAKESSPLLNNSYINRTDDNTLSYLVPRADGSIIVGGAAAKFQPFREQWYNNVDDSCLIDAVKYYYDGYMQRTYRGWEGTDARIDKIWTGVMGYSYDSNPHIGQVPAKENEFILAGFNGHGMPVIWLAAKELADMVTQAKPFEATSLPKLFKTSQARIDRAIMGQEEEGDILGNGNRPSTKP</sequence>
<dbReference type="Proteomes" id="UP001149074">
    <property type="component" value="Unassembled WGS sequence"/>
</dbReference>
<dbReference type="InterPro" id="IPR036188">
    <property type="entry name" value="FAD/NAD-bd_sf"/>
</dbReference>
<dbReference type="GeneID" id="81363604"/>
<reference evidence="2" key="1">
    <citation type="submission" date="2022-11" db="EMBL/GenBank/DDBJ databases">
        <authorList>
            <person name="Petersen C."/>
        </authorList>
    </citation>
    <scope>NUCLEOTIDE SEQUENCE</scope>
    <source>
        <strain evidence="2">IBT 30761</strain>
    </source>
</reference>
<dbReference type="SUPFAM" id="SSF51905">
    <property type="entry name" value="FAD/NAD(P)-binding domain"/>
    <property type="match status" value="1"/>
</dbReference>
<gene>
    <name evidence="2" type="ORF">N7532_012134</name>
</gene>
<dbReference type="PANTHER" id="PTHR13847">
    <property type="entry name" value="SARCOSINE DEHYDROGENASE-RELATED"/>
    <property type="match status" value="1"/>
</dbReference>
<reference evidence="2" key="2">
    <citation type="journal article" date="2023" name="IMA Fungus">
        <title>Comparative genomic study of the Penicillium genus elucidates a diverse pangenome and 15 lateral gene transfer events.</title>
        <authorList>
            <person name="Petersen C."/>
            <person name="Sorensen T."/>
            <person name="Nielsen M.R."/>
            <person name="Sondergaard T.E."/>
            <person name="Sorensen J.L."/>
            <person name="Fitzpatrick D.A."/>
            <person name="Frisvad J.C."/>
            <person name="Nielsen K.L."/>
        </authorList>
    </citation>
    <scope>NUCLEOTIDE SEQUENCE</scope>
    <source>
        <strain evidence="2">IBT 30761</strain>
    </source>
</reference>
<evidence type="ECO:0000259" key="1">
    <source>
        <dbReference type="Pfam" id="PF01266"/>
    </source>
</evidence>
<dbReference type="GO" id="GO:0005737">
    <property type="term" value="C:cytoplasm"/>
    <property type="evidence" value="ECO:0007669"/>
    <property type="project" value="TreeGrafter"/>
</dbReference>
<dbReference type="OrthoDB" id="429143at2759"/>
<dbReference type="InterPro" id="IPR006076">
    <property type="entry name" value="FAD-dep_OxRdtase"/>
</dbReference>
<keyword evidence="3" id="KW-1185">Reference proteome</keyword>
<organism evidence="2 3">
    <name type="scientific">Penicillium argentinense</name>
    <dbReference type="NCBI Taxonomy" id="1131581"/>
    <lineage>
        <taxon>Eukaryota</taxon>
        <taxon>Fungi</taxon>
        <taxon>Dikarya</taxon>
        <taxon>Ascomycota</taxon>
        <taxon>Pezizomycotina</taxon>
        <taxon>Eurotiomycetes</taxon>
        <taxon>Eurotiomycetidae</taxon>
        <taxon>Eurotiales</taxon>
        <taxon>Aspergillaceae</taxon>
        <taxon>Penicillium</taxon>
    </lineage>
</organism>
<evidence type="ECO:0000313" key="3">
    <source>
        <dbReference type="Proteomes" id="UP001149074"/>
    </source>
</evidence>
<dbReference type="PANTHER" id="PTHR13847:SF279">
    <property type="entry name" value="FAD DEPENDENT OXIDOREDUCTASE DOMAIN-CONTAINING PROTEIN-RELATED"/>
    <property type="match status" value="1"/>
</dbReference>
<dbReference type="Pfam" id="PF01266">
    <property type="entry name" value="DAO"/>
    <property type="match status" value="1"/>
</dbReference>